<dbReference type="PROSITE" id="PS50109">
    <property type="entry name" value="HIS_KIN"/>
    <property type="match status" value="1"/>
</dbReference>
<sequence>MSMGSTSLRQQLTRAAMLTTLLAILLSAGALLVYELTVYRNAGVADMRTQADLIARSTATAVEAKDTRSAWESLYLLRQQPQIRAAAVYGDDGALIASHTSQQGHQVYARVPIDSDAWGPRFHGSLLEVIQPIELNGRRVGMLYLKAEHGVWERFAAFALIVLAVSGVSLVAAYYLFVHLQRRITAPLEKMTEVARDVIGSHDWSLRAPATAYRDLDVLVDAFNRMLSECEVRTSELEREMVRREGVEQALRQADRHKDAFLATLAHELRNPLSPMTSAVALLQMPDAPAPARDKALAVLERQLQHMVRMINDLLDASRVATGKLSLSMAPLNLGDLLRTACDGALPLAQKQGLQLHVELPREALYVNGDTVRLTQVFANLLNNACRYTPDGGHVRVSLSAEGGSAMVSIADTGIGVEAGMQERIFELFEQADQTLQRGSAGLGVGLTLSRQIIQLHQGTLSMRSEGLDQGSCFTVRLPLLQGEPRPPEPETQKSTPSPLRPLHILIADDNVDLTASFAAVLSSYGHRVEVVHDGVAAMRAVRTRVPDVALLDIGMPGLDGYEVARQLRADAALRDIHVVAITGWGRDADLEAARDAGFDRHLLKPVNPEDLLRLLAELYSQPPGDVNA</sequence>
<feature type="domain" description="HAMP" evidence="12">
    <location>
        <begin position="182"/>
        <end position="235"/>
    </location>
</feature>
<dbReference type="Pfam" id="PF17152">
    <property type="entry name" value="CHASE8"/>
    <property type="match status" value="1"/>
</dbReference>
<feature type="region of interest" description="Disordered" evidence="8">
    <location>
        <begin position="480"/>
        <end position="499"/>
    </location>
</feature>
<gene>
    <name evidence="13" type="ORF">J2X09_004869</name>
</gene>
<dbReference type="SMART" id="SM00388">
    <property type="entry name" value="HisKA"/>
    <property type="match status" value="1"/>
</dbReference>
<dbReference type="Gene3D" id="6.10.340.10">
    <property type="match status" value="1"/>
</dbReference>
<evidence type="ECO:0000256" key="4">
    <source>
        <dbReference type="ARBA" id="ARBA00022553"/>
    </source>
</evidence>
<keyword evidence="14" id="KW-1185">Reference proteome</keyword>
<evidence type="ECO:0000259" key="11">
    <source>
        <dbReference type="PROSITE" id="PS50110"/>
    </source>
</evidence>
<evidence type="ECO:0000313" key="13">
    <source>
        <dbReference type="EMBL" id="MDR7097096.1"/>
    </source>
</evidence>
<dbReference type="CDD" id="cd00082">
    <property type="entry name" value="HisKA"/>
    <property type="match status" value="1"/>
</dbReference>
<feature type="domain" description="Response regulatory" evidence="11">
    <location>
        <begin position="504"/>
        <end position="620"/>
    </location>
</feature>
<dbReference type="InterPro" id="IPR003660">
    <property type="entry name" value="HAMP_dom"/>
</dbReference>
<reference evidence="13 14" key="1">
    <citation type="submission" date="2023-07" db="EMBL/GenBank/DDBJ databases">
        <title>Sorghum-associated microbial communities from plants grown in Nebraska, USA.</title>
        <authorList>
            <person name="Schachtman D."/>
        </authorList>
    </citation>
    <scope>NUCLEOTIDE SEQUENCE [LARGE SCALE GENOMIC DNA]</scope>
    <source>
        <strain evidence="13 14">BE240</strain>
    </source>
</reference>
<dbReference type="InterPro" id="IPR004358">
    <property type="entry name" value="Sig_transdc_His_kin-like_C"/>
</dbReference>
<feature type="domain" description="Histidine kinase" evidence="10">
    <location>
        <begin position="264"/>
        <end position="482"/>
    </location>
</feature>
<evidence type="ECO:0000256" key="7">
    <source>
        <dbReference type="PROSITE-ProRule" id="PRU00169"/>
    </source>
</evidence>
<evidence type="ECO:0000256" key="3">
    <source>
        <dbReference type="ARBA" id="ARBA00012438"/>
    </source>
</evidence>
<evidence type="ECO:0000256" key="9">
    <source>
        <dbReference type="SAM" id="Phobius"/>
    </source>
</evidence>
<feature type="transmembrane region" description="Helical" evidence="9">
    <location>
        <begin position="12"/>
        <end position="34"/>
    </location>
</feature>
<dbReference type="InterPro" id="IPR036890">
    <property type="entry name" value="HATPase_C_sf"/>
</dbReference>
<evidence type="ECO:0000256" key="2">
    <source>
        <dbReference type="ARBA" id="ARBA00004370"/>
    </source>
</evidence>
<dbReference type="InterPro" id="IPR036097">
    <property type="entry name" value="HisK_dim/P_sf"/>
</dbReference>
<dbReference type="Pfam" id="PF00072">
    <property type="entry name" value="Response_reg"/>
    <property type="match status" value="1"/>
</dbReference>
<name>A0ABU1VHY7_9BURK</name>
<dbReference type="InterPro" id="IPR003661">
    <property type="entry name" value="HisK_dim/P_dom"/>
</dbReference>
<comment type="caution">
    <text evidence="13">The sequence shown here is derived from an EMBL/GenBank/DDBJ whole genome shotgun (WGS) entry which is preliminary data.</text>
</comment>
<dbReference type="InterPro" id="IPR033417">
    <property type="entry name" value="CHASE8"/>
</dbReference>
<dbReference type="Gene3D" id="1.10.287.130">
    <property type="match status" value="1"/>
</dbReference>
<protein>
    <recommendedName>
        <fullName evidence="3">histidine kinase</fullName>
        <ecNumber evidence="3">2.7.13.3</ecNumber>
    </recommendedName>
</protein>
<dbReference type="InterPro" id="IPR001789">
    <property type="entry name" value="Sig_transdc_resp-reg_receiver"/>
</dbReference>
<feature type="modified residue" description="4-aspartylphosphate" evidence="7">
    <location>
        <position position="553"/>
    </location>
</feature>
<dbReference type="PRINTS" id="PR00344">
    <property type="entry name" value="BCTRLSENSOR"/>
</dbReference>
<dbReference type="Gene3D" id="3.30.565.10">
    <property type="entry name" value="Histidine kinase-like ATPase, C-terminal domain"/>
    <property type="match status" value="1"/>
</dbReference>
<keyword evidence="4 7" id="KW-0597">Phosphoprotein</keyword>
<evidence type="ECO:0000259" key="12">
    <source>
        <dbReference type="PROSITE" id="PS50885"/>
    </source>
</evidence>
<dbReference type="InterPro" id="IPR003594">
    <property type="entry name" value="HATPase_dom"/>
</dbReference>
<dbReference type="SUPFAM" id="SSF55874">
    <property type="entry name" value="ATPase domain of HSP90 chaperone/DNA topoisomerase II/histidine kinase"/>
    <property type="match status" value="1"/>
</dbReference>
<organism evidence="13 14">
    <name type="scientific">Hydrogenophaga laconesensis</name>
    <dbReference type="NCBI Taxonomy" id="1805971"/>
    <lineage>
        <taxon>Bacteria</taxon>
        <taxon>Pseudomonadati</taxon>
        <taxon>Pseudomonadota</taxon>
        <taxon>Betaproteobacteria</taxon>
        <taxon>Burkholderiales</taxon>
        <taxon>Comamonadaceae</taxon>
        <taxon>Hydrogenophaga</taxon>
    </lineage>
</organism>
<dbReference type="SMART" id="SM00448">
    <property type="entry name" value="REC"/>
    <property type="match status" value="1"/>
</dbReference>
<dbReference type="PROSITE" id="PS50110">
    <property type="entry name" value="RESPONSE_REGULATORY"/>
    <property type="match status" value="1"/>
</dbReference>
<keyword evidence="5" id="KW-0808">Transferase</keyword>
<keyword evidence="9" id="KW-1133">Transmembrane helix</keyword>
<dbReference type="SMART" id="SM00387">
    <property type="entry name" value="HATPase_c"/>
    <property type="match status" value="1"/>
</dbReference>
<evidence type="ECO:0000259" key="10">
    <source>
        <dbReference type="PROSITE" id="PS50109"/>
    </source>
</evidence>
<dbReference type="Pfam" id="PF02518">
    <property type="entry name" value="HATPase_c"/>
    <property type="match status" value="1"/>
</dbReference>
<proteinExistence type="predicted"/>
<evidence type="ECO:0000313" key="14">
    <source>
        <dbReference type="Proteomes" id="UP001265550"/>
    </source>
</evidence>
<evidence type="ECO:0000256" key="5">
    <source>
        <dbReference type="ARBA" id="ARBA00022679"/>
    </source>
</evidence>
<dbReference type="PROSITE" id="PS50885">
    <property type="entry name" value="HAMP"/>
    <property type="match status" value="1"/>
</dbReference>
<feature type="transmembrane region" description="Helical" evidence="9">
    <location>
        <begin position="155"/>
        <end position="177"/>
    </location>
</feature>
<keyword evidence="6" id="KW-0418">Kinase</keyword>
<comment type="catalytic activity">
    <reaction evidence="1">
        <text>ATP + protein L-histidine = ADP + protein N-phospho-L-histidine.</text>
        <dbReference type="EC" id="2.7.13.3"/>
    </reaction>
</comment>
<dbReference type="EMBL" id="JAVDWE010000019">
    <property type="protein sequence ID" value="MDR7097096.1"/>
    <property type="molecule type" value="Genomic_DNA"/>
</dbReference>
<dbReference type="PANTHER" id="PTHR43547">
    <property type="entry name" value="TWO-COMPONENT HISTIDINE KINASE"/>
    <property type="match status" value="1"/>
</dbReference>
<keyword evidence="9" id="KW-0472">Membrane</keyword>
<comment type="subcellular location">
    <subcellularLocation>
        <location evidence="2">Membrane</location>
    </subcellularLocation>
</comment>
<accession>A0ABU1VHY7</accession>
<dbReference type="EC" id="2.7.13.3" evidence="3"/>
<dbReference type="InterPro" id="IPR005467">
    <property type="entry name" value="His_kinase_dom"/>
</dbReference>
<dbReference type="PANTHER" id="PTHR43547:SF2">
    <property type="entry name" value="HYBRID SIGNAL TRANSDUCTION HISTIDINE KINASE C"/>
    <property type="match status" value="1"/>
</dbReference>
<dbReference type="Gene3D" id="3.40.50.2300">
    <property type="match status" value="1"/>
</dbReference>
<dbReference type="Proteomes" id="UP001265550">
    <property type="component" value="Unassembled WGS sequence"/>
</dbReference>
<dbReference type="SUPFAM" id="SSF52172">
    <property type="entry name" value="CheY-like"/>
    <property type="match status" value="1"/>
</dbReference>
<dbReference type="InterPro" id="IPR011006">
    <property type="entry name" value="CheY-like_superfamily"/>
</dbReference>
<evidence type="ECO:0000256" key="6">
    <source>
        <dbReference type="ARBA" id="ARBA00022777"/>
    </source>
</evidence>
<evidence type="ECO:0000256" key="1">
    <source>
        <dbReference type="ARBA" id="ARBA00000085"/>
    </source>
</evidence>
<dbReference type="RefSeq" id="WP_204735512.1">
    <property type="nucleotide sequence ID" value="NZ_JAVDWE010000019.1"/>
</dbReference>
<dbReference type="CDD" id="cd06225">
    <property type="entry name" value="HAMP"/>
    <property type="match status" value="1"/>
</dbReference>
<keyword evidence="9" id="KW-0812">Transmembrane</keyword>
<dbReference type="SUPFAM" id="SSF47384">
    <property type="entry name" value="Homodimeric domain of signal transducing histidine kinase"/>
    <property type="match status" value="1"/>
</dbReference>
<dbReference type="Pfam" id="PF00512">
    <property type="entry name" value="HisKA"/>
    <property type="match status" value="1"/>
</dbReference>
<dbReference type="CDD" id="cd17580">
    <property type="entry name" value="REC_2_DhkD-like"/>
    <property type="match status" value="1"/>
</dbReference>
<evidence type="ECO:0000256" key="8">
    <source>
        <dbReference type="SAM" id="MobiDB-lite"/>
    </source>
</evidence>